<organism evidence="1 2">
    <name type="scientific">Rubroshorea leprosula</name>
    <dbReference type="NCBI Taxonomy" id="152421"/>
    <lineage>
        <taxon>Eukaryota</taxon>
        <taxon>Viridiplantae</taxon>
        <taxon>Streptophyta</taxon>
        <taxon>Embryophyta</taxon>
        <taxon>Tracheophyta</taxon>
        <taxon>Spermatophyta</taxon>
        <taxon>Magnoliopsida</taxon>
        <taxon>eudicotyledons</taxon>
        <taxon>Gunneridae</taxon>
        <taxon>Pentapetalae</taxon>
        <taxon>rosids</taxon>
        <taxon>malvids</taxon>
        <taxon>Malvales</taxon>
        <taxon>Dipterocarpaceae</taxon>
        <taxon>Rubroshorea</taxon>
    </lineage>
</organism>
<dbReference type="Gene3D" id="3.30.420.10">
    <property type="entry name" value="Ribonuclease H-like superfamily/Ribonuclease H"/>
    <property type="match status" value="2"/>
</dbReference>
<name>A0AAV5K3P9_9ROSI</name>
<dbReference type="EMBL" id="BPVZ01000047">
    <property type="protein sequence ID" value="GKV17095.1"/>
    <property type="molecule type" value="Genomic_DNA"/>
</dbReference>
<evidence type="ECO:0000313" key="1">
    <source>
        <dbReference type="EMBL" id="GKV17095.1"/>
    </source>
</evidence>
<accession>A0AAV5K3P9</accession>
<proteinExistence type="predicted"/>
<reference evidence="1 2" key="1">
    <citation type="journal article" date="2021" name="Commun. Biol.">
        <title>The genome of Shorea leprosula (Dipterocarpaceae) highlights the ecological relevance of drought in aseasonal tropical rainforests.</title>
        <authorList>
            <person name="Ng K.K.S."/>
            <person name="Kobayashi M.J."/>
            <person name="Fawcett J.A."/>
            <person name="Hatakeyama M."/>
            <person name="Paape T."/>
            <person name="Ng C.H."/>
            <person name="Ang C.C."/>
            <person name="Tnah L.H."/>
            <person name="Lee C.T."/>
            <person name="Nishiyama T."/>
            <person name="Sese J."/>
            <person name="O'Brien M.J."/>
            <person name="Copetti D."/>
            <person name="Mohd Noor M.I."/>
            <person name="Ong R.C."/>
            <person name="Putra M."/>
            <person name="Sireger I.Z."/>
            <person name="Indrioko S."/>
            <person name="Kosugi Y."/>
            <person name="Izuno A."/>
            <person name="Isagi Y."/>
            <person name="Lee S.L."/>
            <person name="Shimizu K.K."/>
        </authorList>
    </citation>
    <scope>NUCLEOTIDE SEQUENCE [LARGE SCALE GENOMIC DNA]</scope>
    <source>
        <strain evidence="1">214</strain>
    </source>
</reference>
<dbReference type="GO" id="GO:0003676">
    <property type="term" value="F:nucleic acid binding"/>
    <property type="evidence" value="ECO:0007669"/>
    <property type="project" value="InterPro"/>
</dbReference>
<dbReference type="InterPro" id="IPR043502">
    <property type="entry name" value="DNA/RNA_pol_sf"/>
</dbReference>
<evidence type="ECO:0008006" key="3">
    <source>
        <dbReference type="Google" id="ProtNLM"/>
    </source>
</evidence>
<dbReference type="PANTHER" id="PTHR48475:SF2">
    <property type="entry name" value="RIBONUCLEASE H"/>
    <property type="match status" value="1"/>
</dbReference>
<evidence type="ECO:0000313" key="2">
    <source>
        <dbReference type="Proteomes" id="UP001054252"/>
    </source>
</evidence>
<comment type="caution">
    <text evidence="1">The sequence shown here is derived from an EMBL/GenBank/DDBJ whole genome shotgun (WGS) entry which is preliminary data.</text>
</comment>
<dbReference type="AlphaFoldDB" id="A0AAV5K3P9"/>
<dbReference type="InterPro" id="IPR036397">
    <property type="entry name" value="RNaseH_sf"/>
</dbReference>
<keyword evidence="2" id="KW-1185">Reference proteome</keyword>
<sequence length="501" mass="56588">MLVEGVLKLNVAFGSGQTYVTPLVRFLVVKMVSSFNIVIGRPTLTEIRAVVSQFHLCMKFLTPMGVATLRGNQEVARHCYMTLVTRPWKDKQDEAKATPAEEVEEVQLDDNDPTKKTIPTLVAVHKLSTYPLKKPVAQKRRLFGGERLEAIRGEVHKLLQAGFVRRVDYCEWVANLVLVKKSNEKWRMCIDYTNLIEACPKDCHPLPSIDKLVEAASGNERLSLLGAYSRYHQVHMALEDEVKTFFYADLIEVGVLGQTYQAMRTSILRLNFGPLYVDGSSNSKGSGARAVLIRLGNFRSEHALKFNFEATNNMAEYEAFLLGFRLATELQVMEVSINLETPSWIDPIQAYLRDGIVPNDKREEMKLRRKVSRYTLVDGVLCKRSFSLTLLCCLTPYEAKYALREVHEGVCGNHIGARTRAHKILRMVKPVNKAILEGIKPRLDQVKAKWANELNNVLWAYRTTSRTATGETPYHLAFGTEAVIPVEMGVPSLRVTHFDAT</sequence>
<dbReference type="Gene3D" id="3.10.10.10">
    <property type="entry name" value="HIV Type 1 Reverse Transcriptase, subunit A, domain 1"/>
    <property type="match status" value="1"/>
</dbReference>
<dbReference type="Proteomes" id="UP001054252">
    <property type="component" value="Unassembled WGS sequence"/>
</dbReference>
<dbReference type="PANTHER" id="PTHR48475">
    <property type="entry name" value="RIBONUCLEASE H"/>
    <property type="match status" value="1"/>
</dbReference>
<protein>
    <recommendedName>
        <fullName evidence="3">RNase H type-1 domain-containing protein</fullName>
    </recommendedName>
</protein>
<dbReference type="SUPFAM" id="SSF56672">
    <property type="entry name" value="DNA/RNA polymerases"/>
    <property type="match status" value="1"/>
</dbReference>
<gene>
    <name evidence="1" type="ORF">SLEP1_g27640</name>
</gene>